<keyword evidence="3" id="KW-0378">Hydrolase</keyword>
<dbReference type="Proteomes" id="UP001142055">
    <property type="component" value="Chromosome 1"/>
</dbReference>
<evidence type="ECO:0000256" key="4">
    <source>
        <dbReference type="ARBA" id="ARBA00022806"/>
    </source>
</evidence>
<keyword evidence="11" id="KW-1185">Reference proteome</keyword>
<evidence type="ECO:0000256" key="8">
    <source>
        <dbReference type="SAM" id="MobiDB-lite"/>
    </source>
</evidence>
<dbReference type="EMBL" id="JAPWDV010000001">
    <property type="protein sequence ID" value="KAJ6224165.1"/>
    <property type="molecule type" value="Genomic_DNA"/>
</dbReference>
<gene>
    <name evidence="10" type="ORF">RDWZM_002710</name>
</gene>
<dbReference type="InterPro" id="IPR027417">
    <property type="entry name" value="P-loop_NTPase"/>
</dbReference>
<evidence type="ECO:0000256" key="6">
    <source>
        <dbReference type="ARBA" id="ARBA00047984"/>
    </source>
</evidence>
<evidence type="ECO:0000259" key="9">
    <source>
        <dbReference type="PROSITE" id="PS51195"/>
    </source>
</evidence>
<evidence type="ECO:0000256" key="1">
    <source>
        <dbReference type="ARBA" id="ARBA00012552"/>
    </source>
</evidence>
<evidence type="ECO:0000256" key="2">
    <source>
        <dbReference type="ARBA" id="ARBA00022741"/>
    </source>
</evidence>
<accession>A0A9Q0MIC3</accession>
<dbReference type="Pfam" id="PF25430">
    <property type="entry name" value="DDX23"/>
    <property type="match status" value="1"/>
</dbReference>
<name>A0A9Q0MIC3_BLOTA</name>
<feature type="region of interest" description="Disordered" evidence="8">
    <location>
        <begin position="41"/>
        <end position="149"/>
    </location>
</feature>
<proteinExistence type="predicted"/>
<evidence type="ECO:0000256" key="7">
    <source>
        <dbReference type="PROSITE-ProRule" id="PRU00552"/>
    </source>
</evidence>
<dbReference type="GO" id="GO:0016787">
    <property type="term" value="F:hydrolase activity"/>
    <property type="evidence" value="ECO:0007669"/>
    <property type="project" value="UniProtKB-KW"/>
</dbReference>
<sequence>MDIDENNEEDLVNLLAARKRNADKKEPLSLEELKAKVQAEEVAKSKPIFLTKEQRAEEALKRRQQEVAEKKRAQDEERKRRMQFMEEAKRAERGDDSRRDRERRRERERERERERDRRRDRDTRDNRDHKESEDSSRSKVDDNRYKEKVREKEEEVIKERYLGIVKKKRRTRKLNERKFVFDWDAGEDTSIDYNALYKDRHTIQFFGRGHLGGIDNKEQNQEYSKFYGSLMEKRRSEAEKAQEENRLIKVKNKEDKQIWDDRHWSQKALSDMTERDWRIFREDYNISLKGGRIPNPLRSWEECNLPKSILDIIDKCGYKEPTPIQRQAIPVGLQNRDIIGVAETAVRTKLFADETEALEECGNVLHTDIHLLNDPHARFSNNGCHLDCYEGTKLFSSNHINEGFPCPTNKKGKCENGQCIDASINATNECGKIHHFDFNHVNNTGTTFLNDLCTLRCAIAGDVISTNPLYEGKQCPGRKEGVCHNGKCFYNNGSHNKIQYIDISFKTSWINKEYYDKERDNQFYGEVWLEGGCSDFDCRSFYADIKNQLLTLGNSCTLGGSNFNSSDILNVAIYSNTGMVGKYNENMNDFLAENVKDTKKPEIEFRYSFPLSNNEQKPIGKMNLGFNIRYQ</sequence>
<comment type="catalytic activity">
    <reaction evidence="6">
        <text>ATP + H2O = ADP + phosphate + H(+)</text>
        <dbReference type="Rhea" id="RHEA:13065"/>
        <dbReference type="ChEBI" id="CHEBI:15377"/>
        <dbReference type="ChEBI" id="CHEBI:15378"/>
        <dbReference type="ChEBI" id="CHEBI:30616"/>
        <dbReference type="ChEBI" id="CHEBI:43474"/>
        <dbReference type="ChEBI" id="CHEBI:456216"/>
        <dbReference type="EC" id="3.6.4.13"/>
    </reaction>
</comment>
<dbReference type="PANTHER" id="PTHR47958">
    <property type="entry name" value="ATP-DEPENDENT RNA HELICASE DBP3"/>
    <property type="match status" value="1"/>
</dbReference>
<dbReference type="SUPFAM" id="SSF52540">
    <property type="entry name" value="P-loop containing nucleoside triphosphate hydrolases"/>
    <property type="match status" value="1"/>
</dbReference>
<evidence type="ECO:0000313" key="10">
    <source>
        <dbReference type="EMBL" id="KAJ6224165.1"/>
    </source>
</evidence>
<evidence type="ECO:0000256" key="5">
    <source>
        <dbReference type="ARBA" id="ARBA00022840"/>
    </source>
</evidence>
<organism evidence="10 11">
    <name type="scientific">Blomia tropicalis</name>
    <name type="common">Mite</name>
    <dbReference type="NCBI Taxonomy" id="40697"/>
    <lineage>
        <taxon>Eukaryota</taxon>
        <taxon>Metazoa</taxon>
        <taxon>Ecdysozoa</taxon>
        <taxon>Arthropoda</taxon>
        <taxon>Chelicerata</taxon>
        <taxon>Arachnida</taxon>
        <taxon>Acari</taxon>
        <taxon>Acariformes</taxon>
        <taxon>Sarcoptiformes</taxon>
        <taxon>Astigmata</taxon>
        <taxon>Glycyphagoidea</taxon>
        <taxon>Echimyopodidae</taxon>
        <taxon>Blomia</taxon>
    </lineage>
</organism>
<comment type="caution">
    <text evidence="10">The sequence shown here is derived from an EMBL/GenBank/DDBJ whole genome shotgun (WGS) entry which is preliminary data.</text>
</comment>
<evidence type="ECO:0000256" key="3">
    <source>
        <dbReference type="ARBA" id="ARBA00022801"/>
    </source>
</evidence>
<keyword evidence="2" id="KW-0547">Nucleotide-binding</keyword>
<protein>
    <recommendedName>
        <fullName evidence="1">RNA helicase</fullName>
        <ecNumber evidence="1">3.6.4.13</ecNumber>
    </recommendedName>
</protein>
<dbReference type="InterPro" id="IPR014014">
    <property type="entry name" value="RNA_helicase_DEAD_Q_motif"/>
</dbReference>
<dbReference type="InterPro" id="IPR057479">
    <property type="entry name" value="PRP28/DDX23-like_helical"/>
</dbReference>
<dbReference type="EC" id="3.6.4.13" evidence="1"/>
<dbReference type="AlphaFoldDB" id="A0A9Q0MIC3"/>
<dbReference type="Gene3D" id="3.40.50.300">
    <property type="entry name" value="P-loop containing nucleotide triphosphate hydrolases"/>
    <property type="match status" value="1"/>
</dbReference>
<keyword evidence="4" id="KW-0347">Helicase</keyword>
<feature type="short sequence motif" description="Q motif" evidence="7">
    <location>
        <begin position="298"/>
        <end position="326"/>
    </location>
</feature>
<keyword evidence="5" id="KW-0067">ATP-binding</keyword>
<dbReference type="GO" id="GO:0003724">
    <property type="term" value="F:RNA helicase activity"/>
    <property type="evidence" value="ECO:0007669"/>
    <property type="project" value="UniProtKB-EC"/>
</dbReference>
<evidence type="ECO:0000313" key="11">
    <source>
        <dbReference type="Proteomes" id="UP001142055"/>
    </source>
</evidence>
<reference evidence="10" key="1">
    <citation type="submission" date="2022-12" db="EMBL/GenBank/DDBJ databases">
        <title>Genome assemblies of Blomia tropicalis.</title>
        <authorList>
            <person name="Cui Y."/>
        </authorList>
    </citation>
    <scope>NUCLEOTIDE SEQUENCE</scope>
    <source>
        <tissue evidence="10">Adult mites</tissue>
    </source>
</reference>
<dbReference type="GO" id="GO:0005524">
    <property type="term" value="F:ATP binding"/>
    <property type="evidence" value="ECO:0007669"/>
    <property type="project" value="UniProtKB-KW"/>
</dbReference>
<feature type="domain" description="DEAD-box RNA helicase Q" evidence="9">
    <location>
        <begin position="298"/>
        <end position="326"/>
    </location>
</feature>
<dbReference type="PROSITE" id="PS51195">
    <property type="entry name" value="Q_MOTIF"/>
    <property type="match status" value="1"/>
</dbReference>
<feature type="compositionally biased region" description="Basic and acidic residues" evidence="8">
    <location>
        <begin position="52"/>
        <end position="149"/>
    </location>
</feature>